<dbReference type="AlphaFoldDB" id="A0A7W9M0Q8"/>
<evidence type="ECO:0000313" key="2">
    <source>
        <dbReference type="Proteomes" id="UP000552097"/>
    </source>
</evidence>
<accession>A0A7W9M0Q8</accession>
<reference evidence="1 2" key="1">
    <citation type="submission" date="2020-08" db="EMBL/GenBank/DDBJ databases">
        <title>Sequencing the genomes of 1000 actinobacteria strains.</title>
        <authorList>
            <person name="Klenk H.-P."/>
        </authorList>
    </citation>
    <scope>NUCLEOTIDE SEQUENCE [LARGE SCALE GENOMIC DNA]</scope>
    <source>
        <strain evidence="1 2">DSM 45486</strain>
    </source>
</reference>
<dbReference type="Proteomes" id="UP000552097">
    <property type="component" value="Unassembled WGS sequence"/>
</dbReference>
<name>A0A7W9M0Q8_9PSEU</name>
<protein>
    <submittedName>
        <fullName evidence="1">Uncharacterized protein</fullName>
    </submittedName>
</protein>
<proteinExistence type="predicted"/>
<dbReference type="EMBL" id="JACHMO010000001">
    <property type="protein sequence ID" value="MBB5803037.1"/>
    <property type="molecule type" value="Genomic_DNA"/>
</dbReference>
<evidence type="ECO:0000313" key="1">
    <source>
        <dbReference type="EMBL" id="MBB5803037.1"/>
    </source>
</evidence>
<organism evidence="1 2">
    <name type="scientific">Saccharothrix ecbatanensis</name>
    <dbReference type="NCBI Taxonomy" id="1105145"/>
    <lineage>
        <taxon>Bacteria</taxon>
        <taxon>Bacillati</taxon>
        <taxon>Actinomycetota</taxon>
        <taxon>Actinomycetes</taxon>
        <taxon>Pseudonocardiales</taxon>
        <taxon>Pseudonocardiaceae</taxon>
        <taxon>Saccharothrix</taxon>
    </lineage>
</organism>
<dbReference type="RefSeq" id="WP_184920144.1">
    <property type="nucleotide sequence ID" value="NZ_JACHMO010000001.1"/>
</dbReference>
<gene>
    <name evidence="1" type="ORF">F4560_002805</name>
</gene>
<comment type="caution">
    <text evidence="1">The sequence shown here is derived from an EMBL/GenBank/DDBJ whole genome shotgun (WGS) entry which is preliminary data.</text>
</comment>
<sequence length="331" mass="37751">MYFVYRSHYEGPLSKLVRRLPDETALAWFRRGWGCEDPRRWVEDELGVDVYGLNSIFQKARDLNLPRPESDEQLRILLHEHLYVEGGSDYIRLGEHGLRVRTDDDEVELAYFFLHDDIVRTAPDRLAYLVHEDWPLPDRAGPPRPFTPDVSTTLSGLSGDDDATTYGVFLTFYDGESLACSQPTAFPGVALPALARHLRTADAGEEWAPELRVLRALIAPDEDTLGPTLDRCNRWPGFNLNAGPWADLPDEHVAAHRRAVEIIEAGEYTDHRRPQDSLLQVGDHLAQLAMHCGDSFGYQQWYLFDTTWAATQPDLARSLLRYANHWDPLDE</sequence>
<keyword evidence="2" id="KW-1185">Reference proteome</keyword>